<reference evidence="1 2" key="1">
    <citation type="submission" date="2020-05" db="EMBL/GenBank/DDBJ databases">
        <title>MicrobeNet Type strains.</title>
        <authorList>
            <person name="Nicholson A.C."/>
        </authorList>
    </citation>
    <scope>NUCLEOTIDE SEQUENCE [LARGE SCALE GENOMIC DNA]</scope>
    <source>
        <strain evidence="1 2">JCM 3224</strain>
    </source>
</reference>
<proteinExistence type="predicted"/>
<dbReference type="EMBL" id="JABELX010000019">
    <property type="protein sequence ID" value="NNH75241.1"/>
    <property type="molecule type" value="Genomic_DNA"/>
</dbReference>
<comment type="caution">
    <text evidence="1">The sequence shown here is derived from an EMBL/GenBank/DDBJ whole genome shotgun (WGS) entry which is preliminary data.</text>
</comment>
<gene>
    <name evidence="1" type="ORF">HLB23_36235</name>
</gene>
<protein>
    <submittedName>
        <fullName evidence="1">Uncharacterized protein</fullName>
    </submittedName>
</protein>
<accession>A0A849CK41</accession>
<evidence type="ECO:0000313" key="1">
    <source>
        <dbReference type="EMBL" id="NNH75241.1"/>
    </source>
</evidence>
<evidence type="ECO:0000313" key="2">
    <source>
        <dbReference type="Proteomes" id="UP000586827"/>
    </source>
</evidence>
<keyword evidence="2" id="KW-1185">Reference proteome</keyword>
<dbReference type="AlphaFoldDB" id="A0A849CK41"/>
<dbReference type="Proteomes" id="UP000586827">
    <property type="component" value="Unassembled WGS sequence"/>
</dbReference>
<dbReference type="RefSeq" id="WP_067527190.1">
    <property type="nucleotide sequence ID" value="NZ_JABELX010000019.1"/>
</dbReference>
<sequence length="223" mass="25052">MRLQGQRWRTLVSTVRLGRNEYRVVRPARPIGHAPLHEGYHGAQITVDKAAALTLGMAWSLAARSPHTIVYLPLRHNGVGCNIYGSGKEPPLDLVLLRHSLRFPVSRWKELRAKLGSGRPHTVTCRGLPQAADLGAVFAARYHREFKDILRHDITADTLFLVGSRTAFEVEGYALRELVEECPQHMHERPDAHCCAEISVDGLPQWLHVEYCRVHRVTAPAAL</sequence>
<name>A0A849CK41_9NOCA</name>
<organism evidence="1 2">
    <name type="scientific">Nocardia uniformis</name>
    <dbReference type="NCBI Taxonomy" id="53432"/>
    <lineage>
        <taxon>Bacteria</taxon>
        <taxon>Bacillati</taxon>
        <taxon>Actinomycetota</taxon>
        <taxon>Actinomycetes</taxon>
        <taxon>Mycobacteriales</taxon>
        <taxon>Nocardiaceae</taxon>
        <taxon>Nocardia</taxon>
    </lineage>
</organism>